<dbReference type="RefSeq" id="WP_237090829.1">
    <property type="nucleotide sequence ID" value="NZ_CP116766.1"/>
</dbReference>
<evidence type="ECO:0000256" key="4">
    <source>
        <dbReference type="ARBA" id="ARBA00022989"/>
    </source>
</evidence>
<dbReference type="InterPro" id="IPR001123">
    <property type="entry name" value="LeuE-type"/>
</dbReference>
<feature type="transmembrane region" description="Helical" evidence="6">
    <location>
        <begin position="6"/>
        <end position="24"/>
    </location>
</feature>
<evidence type="ECO:0000256" key="3">
    <source>
        <dbReference type="ARBA" id="ARBA00022692"/>
    </source>
</evidence>
<evidence type="ECO:0000256" key="5">
    <source>
        <dbReference type="ARBA" id="ARBA00023136"/>
    </source>
</evidence>
<feature type="transmembrane region" description="Helical" evidence="6">
    <location>
        <begin position="148"/>
        <end position="171"/>
    </location>
</feature>
<feature type="transmembrane region" description="Helical" evidence="6">
    <location>
        <begin position="183"/>
        <end position="201"/>
    </location>
</feature>
<dbReference type="EMBL" id="CP116766">
    <property type="protein sequence ID" value="WCL71973.1"/>
    <property type="molecule type" value="Genomic_DNA"/>
</dbReference>
<comment type="subcellular location">
    <subcellularLocation>
        <location evidence="1">Cell membrane</location>
        <topology evidence="1">Multi-pass membrane protein</topology>
    </subcellularLocation>
</comment>
<evidence type="ECO:0000256" key="6">
    <source>
        <dbReference type="SAM" id="Phobius"/>
    </source>
</evidence>
<proteinExistence type="predicted"/>
<evidence type="ECO:0000313" key="8">
    <source>
        <dbReference type="Proteomes" id="UP001221268"/>
    </source>
</evidence>
<sequence length="205" mass="22546">MLWNIVIVHLLGLMSPGPDFFYIARTAALYGRKTALFAVAGIVCGVMFWACATMLGLSLLFNTFPLLNAVLVCLGAAYLMYLGSKMLKTRENVQFQEYAPDAAATVRPWQEAKKGLLVNLSNPKVVVYFGSVMSAVLADMASEQQMAGVLLLLLVETAAYFALIAFLFSGGAVKRFYSRYGRYVDNVSGCFFIGFGIYLIFRTFA</sequence>
<gene>
    <name evidence="7" type="ORF">PJU73_02310</name>
</gene>
<feature type="transmembrane region" description="Helical" evidence="6">
    <location>
        <begin position="36"/>
        <end position="57"/>
    </location>
</feature>
<keyword evidence="4 6" id="KW-1133">Transmembrane helix</keyword>
<dbReference type="Pfam" id="PF01810">
    <property type="entry name" value="LysE"/>
    <property type="match status" value="1"/>
</dbReference>
<evidence type="ECO:0000256" key="1">
    <source>
        <dbReference type="ARBA" id="ARBA00004651"/>
    </source>
</evidence>
<accession>A0ABY7RL81</accession>
<dbReference type="PANTHER" id="PTHR30086">
    <property type="entry name" value="ARGININE EXPORTER PROTEIN ARGO"/>
    <property type="match status" value="1"/>
</dbReference>
<evidence type="ECO:0000256" key="2">
    <source>
        <dbReference type="ARBA" id="ARBA00022475"/>
    </source>
</evidence>
<keyword evidence="5 6" id="KW-0472">Membrane</keyword>
<keyword evidence="2" id="KW-1003">Cell membrane</keyword>
<organism evidence="7 8">
    <name type="scientific">Neisseria lisongii</name>
    <dbReference type="NCBI Taxonomy" id="2912188"/>
    <lineage>
        <taxon>Bacteria</taxon>
        <taxon>Pseudomonadati</taxon>
        <taxon>Pseudomonadota</taxon>
        <taxon>Betaproteobacteria</taxon>
        <taxon>Neisseriales</taxon>
        <taxon>Neisseriaceae</taxon>
        <taxon>Neisseria</taxon>
    </lineage>
</organism>
<evidence type="ECO:0000313" key="7">
    <source>
        <dbReference type="EMBL" id="WCL71973.1"/>
    </source>
</evidence>
<keyword evidence="8" id="KW-1185">Reference proteome</keyword>
<dbReference type="PANTHER" id="PTHR30086:SF19">
    <property type="entry name" value="THREONINE EFFLUX PROTEIN"/>
    <property type="match status" value="1"/>
</dbReference>
<protein>
    <submittedName>
        <fullName evidence="7">LysE family transporter</fullName>
    </submittedName>
</protein>
<keyword evidence="3 6" id="KW-0812">Transmembrane</keyword>
<reference evidence="7 8" key="1">
    <citation type="submission" date="2023-01" db="EMBL/GenBank/DDBJ databases">
        <authorList>
            <person name="Yang C."/>
        </authorList>
    </citation>
    <scope>NUCLEOTIDE SEQUENCE [LARGE SCALE GENOMIC DNA]</scope>
    <source>
        <strain evidence="7 8">ZJ106</strain>
    </source>
</reference>
<name>A0ABY7RL81_9NEIS</name>
<dbReference type="Proteomes" id="UP001221268">
    <property type="component" value="Chromosome"/>
</dbReference>
<feature type="transmembrane region" description="Helical" evidence="6">
    <location>
        <begin position="125"/>
        <end position="142"/>
    </location>
</feature>
<feature type="transmembrane region" description="Helical" evidence="6">
    <location>
        <begin position="63"/>
        <end position="82"/>
    </location>
</feature>